<accession>A0A6J7D2T6</accession>
<sequence length="48" mass="5012">MDLVESEEAGACVDGEALELEEDSGAEEDAGAELVDSDAVEPFLLSVR</sequence>
<reference evidence="1" key="1">
    <citation type="submission" date="2020-05" db="EMBL/GenBank/DDBJ databases">
        <authorList>
            <person name="Chiriac C."/>
            <person name="Salcher M."/>
            <person name="Ghai R."/>
            <person name="Kavagutti S V."/>
        </authorList>
    </citation>
    <scope>NUCLEOTIDE SEQUENCE</scope>
</reference>
<gene>
    <name evidence="1" type="ORF">UFOPK3401_00417</name>
</gene>
<name>A0A6J7D2T6_9ZZZZ</name>
<proteinExistence type="predicted"/>
<dbReference type="EMBL" id="CAFBLM010000012">
    <property type="protein sequence ID" value="CAB4864080.1"/>
    <property type="molecule type" value="Genomic_DNA"/>
</dbReference>
<evidence type="ECO:0000313" key="1">
    <source>
        <dbReference type="EMBL" id="CAB4864080.1"/>
    </source>
</evidence>
<protein>
    <submittedName>
        <fullName evidence="1">Unannotated protein</fullName>
    </submittedName>
</protein>
<dbReference type="AlphaFoldDB" id="A0A6J7D2T6"/>
<organism evidence="1">
    <name type="scientific">freshwater metagenome</name>
    <dbReference type="NCBI Taxonomy" id="449393"/>
    <lineage>
        <taxon>unclassified sequences</taxon>
        <taxon>metagenomes</taxon>
        <taxon>ecological metagenomes</taxon>
    </lineage>
</organism>